<dbReference type="InterPro" id="IPR046346">
    <property type="entry name" value="Aminoacid_DH-like_N_sf"/>
</dbReference>
<dbReference type="GO" id="GO:0005739">
    <property type="term" value="C:mitochondrion"/>
    <property type="evidence" value="ECO:0007669"/>
    <property type="project" value="TreeGrafter"/>
</dbReference>
<name>A0A663N2G9_ATHCN</name>
<dbReference type="GO" id="GO:0046872">
    <property type="term" value="F:metal ion binding"/>
    <property type="evidence" value="ECO:0007669"/>
    <property type="project" value="UniProtKB-KW"/>
</dbReference>
<evidence type="ECO:0000256" key="4">
    <source>
        <dbReference type="ARBA" id="ARBA00022723"/>
    </source>
</evidence>
<dbReference type="InterPro" id="IPR012301">
    <property type="entry name" value="Malic_N_dom"/>
</dbReference>
<dbReference type="PANTHER" id="PTHR23406:SF27">
    <property type="entry name" value="NAD-DEPENDENT MALIC ENZYME, MITOCHONDRIAL"/>
    <property type="match status" value="1"/>
</dbReference>
<dbReference type="InterPro" id="IPR036291">
    <property type="entry name" value="NAD(P)-bd_dom_sf"/>
</dbReference>
<dbReference type="Gene3D" id="3.40.50.10380">
    <property type="entry name" value="Malic enzyme, N-terminal domain"/>
    <property type="match status" value="1"/>
</dbReference>
<evidence type="ECO:0000313" key="7">
    <source>
        <dbReference type="Ensembl" id="ENSACUP00000017763.1"/>
    </source>
</evidence>
<dbReference type="InterPro" id="IPR012302">
    <property type="entry name" value="Malic_NAD-bd"/>
</dbReference>
<dbReference type="PANTHER" id="PTHR23406">
    <property type="entry name" value="MALIC ENZYME-RELATED"/>
    <property type="match status" value="1"/>
</dbReference>
<comment type="subunit">
    <text evidence="3">Homotetramer.</text>
</comment>
<dbReference type="GO" id="GO:0051287">
    <property type="term" value="F:NAD binding"/>
    <property type="evidence" value="ECO:0007669"/>
    <property type="project" value="InterPro"/>
</dbReference>
<dbReference type="OMA" id="CATEDQC"/>
<evidence type="ECO:0000256" key="2">
    <source>
        <dbReference type="ARBA" id="ARBA00008785"/>
    </source>
</evidence>
<dbReference type="Pfam" id="PF03949">
    <property type="entry name" value="Malic_M"/>
    <property type="match status" value="1"/>
</dbReference>
<dbReference type="SUPFAM" id="SSF51735">
    <property type="entry name" value="NAD(P)-binding Rossmann-fold domains"/>
    <property type="match status" value="1"/>
</dbReference>
<dbReference type="InterPro" id="IPR015884">
    <property type="entry name" value="Malic_enzyme_CS"/>
</dbReference>
<evidence type="ECO:0000259" key="6">
    <source>
        <dbReference type="SMART" id="SM01274"/>
    </source>
</evidence>
<dbReference type="PRINTS" id="PR00072">
    <property type="entry name" value="MALOXRDTASE"/>
</dbReference>
<dbReference type="InterPro" id="IPR001891">
    <property type="entry name" value="Malic_OxRdtase"/>
</dbReference>
<dbReference type="Proteomes" id="UP000472269">
    <property type="component" value="Unplaced"/>
</dbReference>
<dbReference type="AlphaFoldDB" id="A0A663N2G9"/>
<comment type="cofactor">
    <cofactor evidence="1">
        <name>Mn(2+)</name>
        <dbReference type="ChEBI" id="CHEBI:29035"/>
    </cofactor>
</comment>
<dbReference type="SMART" id="SM01274">
    <property type="entry name" value="malic"/>
    <property type="match status" value="1"/>
</dbReference>
<evidence type="ECO:0000256" key="5">
    <source>
        <dbReference type="RuleBase" id="RU003426"/>
    </source>
</evidence>
<accession>A0A663N2G9</accession>
<dbReference type="Pfam" id="PF00390">
    <property type="entry name" value="malic"/>
    <property type="match status" value="1"/>
</dbReference>
<dbReference type="GO" id="GO:0004473">
    <property type="term" value="F:malate dehydrogenase (decarboxylating) (NADP+) activity"/>
    <property type="evidence" value="ECO:0007669"/>
    <property type="project" value="TreeGrafter"/>
</dbReference>
<evidence type="ECO:0000256" key="1">
    <source>
        <dbReference type="ARBA" id="ARBA00001936"/>
    </source>
</evidence>
<evidence type="ECO:0000256" key="3">
    <source>
        <dbReference type="ARBA" id="ARBA00011881"/>
    </source>
</evidence>
<organism evidence="7 8">
    <name type="scientific">Athene cunicularia</name>
    <name type="common">Burrowing owl</name>
    <name type="synonym">Speotyto cunicularia</name>
    <dbReference type="NCBI Taxonomy" id="194338"/>
    <lineage>
        <taxon>Eukaryota</taxon>
        <taxon>Metazoa</taxon>
        <taxon>Chordata</taxon>
        <taxon>Craniata</taxon>
        <taxon>Vertebrata</taxon>
        <taxon>Euteleostomi</taxon>
        <taxon>Archelosauria</taxon>
        <taxon>Archosauria</taxon>
        <taxon>Dinosauria</taxon>
        <taxon>Saurischia</taxon>
        <taxon>Theropoda</taxon>
        <taxon>Coelurosauria</taxon>
        <taxon>Aves</taxon>
        <taxon>Neognathae</taxon>
        <taxon>Neoaves</taxon>
        <taxon>Telluraves</taxon>
        <taxon>Strigiformes</taxon>
        <taxon>Strigidae</taxon>
        <taxon>Athene</taxon>
    </lineage>
</organism>
<gene>
    <name evidence="7" type="primary">LOC113490682</name>
</gene>
<keyword evidence="8" id="KW-1185">Reference proteome</keyword>
<keyword evidence="5" id="KW-0560">Oxidoreductase</keyword>
<dbReference type="GO" id="GO:0006108">
    <property type="term" value="P:malate metabolic process"/>
    <property type="evidence" value="ECO:0007669"/>
    <property type="project" value="TreeGrafter"/>
</dbReference>
<reference evidence="7" key="2">
    <citation type="submission" date="2025-09" db="UniProtKB">
        <authorList>
            <consortium name="Ensembl"/>
        </authorList>
    </citation>
    <scope>IDENTIFICATION</scope>
</reference>
<dbReference type="SUPFAM" id="SSF53223">
    <property type="entry name" value="Aminoacid dehydrogenase-like, N-terminal domain"/>
    <property type="match status" value="1"/>
</dbReference>
<reference evidence="7" key="1">
    <citation type="submission" date="2025-08" db="UniProtKB">
        <authorList>
            <consortium name="Ensembl"/>
        </authorList>
    </citation>
    <scope>IDENTIFICATION</scope>
</reference>
<dbReference type="InterPro" id="IPR037062">
    <property type="entry name" value="Malic_N_dom_sf"/>
</dbReference>
<keyword evidence="4 5" id="KW-0479">Metal-binding</keyword>
<dbReference type="NCBIfam" id="NF010052">
    <property type="entry name" value="PRK13529.1"/>
    <property type="match status" value="1"/>
</dbReference>
<proteinExistence type="inferred from homology"/>
<dbReference type="PROSITE" id="PS00331">
    <property type="entry name" value="MALIC_ENZYMES"/>
    <property type="match status" value="1"/>
</dbReference>
<dbReference type="Gene3D" id="3.40.50.720">
    <property type="entry name" value="NAD(P)-binding Rossmann-like Domain"/>
    <property type="match status" value="1"/>
</dbReference>
<sequence>MFSRLRVAATPCAMACRGAHTKEKGKPLMLNPRTNKGMAFTLHERQMLGLQGLLPPKIETQDIQALRFHKNLAKMTDPLEKYIYIMGIQERNEKLFYRVLQDDIERLMPIVYTPTVGLACSQYGHIFRRPKGLFISISDRGHIRSIVNNWPENDVKAVVVTDGERILGLGDLGVYGMGIPVGKLCLYTACAGIHPDKCLPVCIDVGTDNTTLLKDPFYMGLYQKRDRSQVYDDLIDEFMEAITDRYGQNTLIQFEDFGNHNAFRFLRKYREKYCTFNDDIQGTASVALAGLLAAQKATGRPLAEQKVLFLGAGEVSSLPSSRAERDLTVYFLVLWDLRRLSRAREGAGSVQGEEEEAEGSPHPSLQLLTGHCREAGAGLCSQGIRDRTRGNGWKLPQGRVRLGRRRKCFPARVVREWKRLPREGGVPIPGGVSGPLG</sequence>
<comment type="similarity">
    <text evidence="2 5">Belongs to the malic enzymes family.</text>
</comment>
<feature type="domain" description="Malic enzyme N-terminal" evidence="6">
    <location>
        <begin position="89"/>
        <end position="270"/>
    </location>
</feature>
<evidence type="ECO:0000313" key="8">
    <source>
        <dbReference type="Proteomes" id="UP000472269"/>
    </source>
</evidence>
<protein>
    <recommendedName>
        <fullName evidence="5">Malic enzyme</fullName>
    </recommendedName>
</protein>
<dbReference type="Ensembl" id="ENSACUT00000018945.1">
    <property type="protein sequence ID" value="ENSACUP00000017763.1"/>
    <property type="gene ID" value="ENSACUG00000011919.1"/>
</dbReference>
<dbReference type="FunFam" id="3.40.50.10380:FF:000006">
    <property type="entry name" value="Malic enzyme"/>
    <property type="match status" value="1"/>
</dbReference>